<dbReference type="EMBL" id="CP104694">
    <property type="protein sequence ID" value="UXI68042.1"/>
    <property type="molecule type" value="Genomic_DNA"/>
</dbReference>
<keyword evidence="4" id="KW-1185">Reference proteome</keyword>
<dbReference type="InterPro" id="IPR011041">
    <property type="entry name" value="Quinoprot_gluc/sorb_DH_b-prop"/>
</dbReference>
<dbReference type="Proteomes" id="UP001064632">
    <property type="component" value="Chromosome"/>
</dbReference>
<protein>
    <submittedName>
        <fullName evidence="3">PQQ-dependent sugar dehydrogenase</fullName>
    </submittedName>
</protein>
<dbReference type="Pfam" id="PF07995">
    <property type="entry name" value="GSDH"/>
    <property type="match status" value="1"/>
</dbReference>
<dbReference type="Gene3D" id="2.120.10.30">
    <property type="entry name" value="TolB, C-terminal domain"/>
    <property type="match status" value="1"/>
</dbReference>
<evidence type="ECO:0000256" key="1">
    <source>
        <dbReference type="SAM" id="SignalP"/>
    </source>
</evidence>
<evidence type="ECO:0000259" key="2">
    <source>
        <dbReference type="Pfam" id="PF07995"/>
    </source>
</evidence>
<dbReference type="RefSeq" id="WP_261695009.1">
    <property type="nucleotide sequence ID" value="NZ_CP104694.1"/>
</dbReference>
<name>A0ABY6BE26_9GAMM</name>
<dbReference type="SUPFAM" id="SSF50952">
    <property type="entry name" value="Soluble quinoprotein glucose dehydrogenase"/>
    <property type="match status" value="1"/>
</dbReference>
<dbReference type="PANTHER" id="PTHR19328">
    <property type="entry name" value="HEDGEHOG-INTERACTING PROTEIN"/>
    <property type="match status" value="1"/>
</dbReference>
<evidence type="ECO:0000313" key="3">
    <source>
        <dbReference type="EMBL" id="UXI68042.1"/>
    </source>
</evidence>
<proteinExistence type="predicted"/>
<reference evidence="3" key="1">
    <citation type="submission" date="2022-09" db="EMBL/GenBank/DDBJ databases">
        <title>Tahibacter sp. nov., isolated from a fresh water.</title>
        <authorList>
            <person name="Baek J.H."/>
            <person name="Lee J.K."/>
            <person name="Kim J.M."/>
            <person name="Jeon C.O."/>
        </authorList>
    </citation>
    <scope>NUCLEOTIDE SEQUENCE</scope>
    <source>
        <strain evidence="3">W38</strain>
    </source>
</reference>
<organism evidence="3 4">
    <name type="scientific">Tahibacter amnicola</name>
    <dbReference type="NCBI Taxonomy" id="2976241"/>
    <lineage>
        <taxon>Bacteria</taxon>
        <taxon>Pseudomonadati</taxon>
        <taxon>Pseudomonadota</taxon>
        <taxon>Gammaproteobacteria</taxon>
        <taxon>Lysobacterales</taxon>
        <taxon>Rhodanobacteraceae</taxon>
        <taxon>Tahibacter</taxon>
    </lineage>
</organism>
<gene>
    <name evidence="3" type="ORF">N4264_25505</name>
</gene>
<sequence length="368" mass="40367">MKRYALLCGLLLAATTAGAQGPIYVVDTLAEGLDHPWSLEFLPDGRQLVTERAGRLRMIENGTLVKEPVDGVPPVMATGQGGLFEVLADPRFGDNQTLYLSFADGTPDANRTRVISARLEGRRLRDVRTIFAAEPTKRGGAHFGGRMTFLADGTLVIGLGDGFNYRDEAQNLQNHFGKIVRINRDGSVPADNPFLNRKDARPEIYSLGHRNVQGIAFDRAGGRLYAHEHGPKGGDEVNRIEPGKNYGWPLITYGVDYSGAQISPYTERPGLEQPLLHWTPSIAPAGMALYRGDEFPAWRGSLIVTALAAQKAQRVPIDGDRIGTQETLFAELKQRLRQVRVDADGVVYLLTDDSQGKVLRVRAASRKP</sequence>
<feature type="domain" description="Glucose/Sorbosone dehydrogenase" evidence="2">
    <location>
        <begin position="33"/>
        <end position="360"/>
    </location>
</feature>
<evidence type="ECO:0000313" key="4">
    <source>
        <dbReference type="Proteomes" id="UP001064632"/>
    </source>
</evidence>
<dbReference type="PANTHER" id="PTHR19328:SF75">
    <property type="entry name" value="ALDOSE SUGAR DEHYDROGENASE YLII"/>
    <property type="match status" value="1"/>
</dbReference>
<dbReference type="InterPro" id="IPR012938">
    <property type="entry name" value="Glc/Sorbosone_DH"/>
</dbReference>
<dbReference type="InterPro" id="IPR011042">
    <property type="entry name" value="6-blade_b-propeller_TolB-like"/>
</dbReference>
<keyword evidence="1" id="KW-0732">Signal</keyword>
<feature type="chain" id="PRO_5045858179" evidence="1">
    <location>
        <begin position="20"/>
        <end position="368"/>
    </location>
</feature>
<accession>A0ABY6BE26</accession>
<feature type="signal peptide" evidence="1">
    <location>
        <begin position="1"/>
        <end position="19"/>
    </location>
</feature>